<keyword evidence="7 10" id="KW-1133">Transmembrane helix</keyword>
<feature type="transmembrane region" description="Helical" evidence="10">
    <location>
        <begin position="505"/>
        <end position="525"/>
    </location>
</feature>
<comment type="subcellular location">
    <subcellularLocation>
        <location evidence="1">Endomembrane system</location>
        <topology evidence="1">Multi-pass membrane protein</topology>
    </subcellularLocation>
    <subcellularLocation>
        <location evidence="3">Endoplasmic reticulum membrane</location>
    </subcellularLocation>
    <subcellularLocation>
        <location evidence="2">Nucleus envelope</location>
    </subcellularLocation>
</comment>
<dbReference type="Proteomes" id="UP001224775">
    <property type="component" value="Unassembled WGS sequence"/>
</dbReference>
<proteinExistence type="inferred from homology"/>
<dbReference type="PANTHER" id="PTHR13416">
    <property type="match status" value="1"/>
</dbReference>
<name>A0AAD9DIB7_9STRA</name>
<evidence type="ECO:0000256" key="11">
    <source>
        <dbReference type="SAM" id="SignalP"/>
    </source>
</evidence>
<evidence type="ECO:0000256" key="5">
    <source>
        <dbReference type="ARBA" id="ARBA00022692"/>
    </source>
</evidence>
<dbReference type="EMBL" id="JATAAI010000004">
    <property type="protein sequence ID" value="KAK1746623.1"/>
    <property type="molecule type" value="Genomic_DNA"/>
</dbReference>
<dbReference type="PANTHER" id="PTHR13416:SF2">
    <property type="entry name" value="TRANSMEMBRANE PROTEIN 43"/>
    <property type="match status" value="1"/>
</dbReference>
<evidence type="ECO:0000313" key="13">
    <source>
        <dbReference type="Proteomes" id="UP001224775"/>
    </source>
</evidence>
<evidence type="ECO:0000256" key="8">
    <source>
        <dbReference type="ARBA" id="ARBA00023136"/>
    </source>
</evidence>
<organism evidence="12 13">
    <name type="scientific">Skeletonema marinoi</name>
    <dbReference type="NCBI Taxonomy" id="267567"/>
    <lineage>
        <taxon>Eukaryota</taxon>
        <taxon>Sar</taxon>
        <taxon>Stramenopiles</taxon>
        <taxon>Ochrophyta</taxon>
        <taxon>Bacillariophyta</taxon>
        <taxon>Coscinodiscophyceae</taxon>
        <taxon>Thalassiosirophycidae</taxon>
        <taxon>Thalassiosirales</taxon>
        <taxon>Skeletonemataceae</taxon>
        <taxon>Skeletonema</taxon>
        <taxon>Skeletonema marinoi-dohrnii complex</taxon>
    </lineage>
</organism>
<keyword evidence="6" id="KW-0256">Endoplasmic reticulum</keyword>
<evidence type="ECO:0000256" key="3">
    <source>
        <dbReference type="ARBA" id="ARBA00004586"/>
    </source>
</evidence>
<evidence type="ECO:0000256" key="4">
    <source>
        <dbReference type="ARBA" id="ARBA00006627"/>
    </source>
</evidence>
<keyword evidence="9" id="KW-0539">Nucleus</keyword>
<feature type="transmembrane region" description="Helical" evidence="10">
    <location>
        <begin position="977"/>
        <end position="997"/>
    </location>
</feature>
<protein>
    <submittedName>
        <fullName evidence="12">Transmembrane protein 43 family protein</fullName>
    </submittedName>
</protein>
<dbReference type="GO" id="GO:0005637">
    <property type="term" value="C:nuclear inner membrane"/>
    <property type="evidence" value="ECO:0007669"/>
    <property type="project" value="TreeGrafter"/>
</dbReference>
<comment type="similarity">
    <text evidence="4">Belongs to the TMEM43 family.</text>
</comment>
<evidence type="ECO:0000256" key="7">
    <source>
        <dbReference type="ARBA" id="ARBA00022989"/>
    </source>
</evidence>
<feature type="transmembrane region" description="Helical" evidence="10">
    <location>
        <begin position="477"/>
        <end position="500"/>
    </location>
</feature>
<reference evidence="12" key="1">
    <citation type="submission" date="2023-06" db="EMBL/GenBank/DDBJ databases">
        <title>Survivors Of The Sea: Transcriptome response of Skeletonema marinoi to long-term dormancy.</title>
        <authorList>
            <person name="Pinder M.I.M."/>
            <person name="Kourtchenko O."/>
            <person name="Robertson E.K."/>
            <person name="Larsson T."/>
            <person name="Maumus F."/>
            <person name="Osuna-Cruz C.M."/>
            <person name="Vancaester E."/>
            <person name="Stenow R."/>
            <person name="Vandepoele K."/>
            <person name="Ploug H."/>
            <person name="Bruchert V."/>
            <person name="Godhe A."/>
            <person name="Topel M."/>
        </authorList>
    </citation>
    <scope>NUCLEOTIDE SEQUENCE</scope>
    <source>
        <strain evidence="12">R05AC</strain>
    </source>
</reference>
<dbReference type="Pfam" id="PF07787">
    <property type="entry name" value="TMEM43"/>
    <property type="match status" value="2"/>
</dbReference>
<feature type="chain" id="PRO_5042228435" evidence="11">
    <location>
        <begin position="24"/>
        <end position="1029"/>
    </location>
</feature>
<gene>
    <name evidence="12" type="ORF">QTG54_003230</name>
</gene>
<evidence type="ECO:0000256" key="2">
    <source>
        <dbReference type="ARBA" id="ARBA00004259"/>
    </source>
</evidence>
<sequence length="1029" mass="113244">MTVLRSIKFALLLAALAVAGTAGESGELRSNHIRSKVQVNNVDVGTTTSHAQPKSLMDAAEEFIDFEVDLLRRRLQTVDETTRCNTWCKLKQSLGLTIIGLLLICISPCLMWKNEGRHVKELRRIDFCKNKAVVIDNSDVPTDEHTGDLVHFVGKVSVDDDVLDLKSGALNISSPLTKALVIKRTCSIYQKFEQSAQQTKNDMIGAGQTTTTTFSIKEDWTPMGPKGPLEHFPNDPNSRGIWDELVTESGPSDTASSPAAMKLPPNLPPQMAALFQQVDLNQSPHCMSVSKSAHVGGFGLSRDIIMTEKAVFQSNWMQVPAELVPDHIESLPELRKDRYGNLTTVEEGDQPTNGDVMIKFEYIADGFDASFIVQQVLLDADPEAGVPEHKYGVDKQKIIDEKCCGKITDDLGVIWMVRDGRHDLKEMIMMAKEDEKAVTKVLRILCWILLVAGWMMLFSIFTTLLSTLPLLGALGSAAFFIVALIVGTVCCCAVTAVAYFRYRPLITTIILAIAGGIAGIIIWRLNDANEASLQPTSAPVAAPRRRLQTVDETTRCNTWCKLKQSLGLTIIGLLLICISPCLMWKNEGRHVKELRRIDFCKNKAVVIDNSDVPTDEHTGDLVHFVGKVSVDDDVLDLKSGALNISSPLTKALVIKRTCSIYQKFEQSAQQTKNDMIGAGQTTTTTFSIKEDWTPMGPKGPLEHFPNDPNSRGIWDELVTESGPSDTASSPAAMKLPPNLPPQMAALFQQVDLNQSPHCMSVSKSAHVGGFGLSRGIIMTEKAVFQSNWMQVPAELVPDHIESLPELRKDRYGNLTTVEEGDQPTNGDVMIKFEYIADGFDASFIVQQVLLDADPEAGVPEHKYGVDKQKIIDEKCCGKITDDLGVIWMVRDGRHDLKEMIMMAKEDEKAVTKVLRILCWILLVAGWMMLFSIFTTLLSTLPLLGALGSAAFFIVALIVGTVCCCAVTAVAYFRYRPLITTIILAIAGGIAGIIIWRLNDANEASLQPTSAPVAAPKFFMEPEELVLEYY</sequence>
<keyword evidence="5 10" id="KW-0812">Transmembrane</keyword>
<dbReference type="GO" id="GO:0006629">
    <property type="term" value="P:lipid metabolic process"/>
    <property type="evidence" value="ECO:0007669"/>
    <property type="project" value="TreeGrafter"/>
</dbReference>
<comment type="caution">
    <text evidence="12">The sequence shown here is derived from an EMBL/GenBank/DDBJ whole genome shotgun (WGS) entry which is preliminary data.</text>
</comment>
<evidence type="ECO:0000256" key="6">
    <source>
        <dbReference type="ARBA" id="ARBA00022824"/>
    </source>
</evidence>
<accession>A0AAD9DIB7</accession>
<feature type="transmembrane region" description="Helical" evidence="10">
    <location>
        <begin position="949"/>
        <end position="972"/>
    </location>
</feature>
<feature type="transmembrane region" description="Helical" evidence="10">
    <location>
        <begin position="444"/>
        <end position="465"/>
    </location>
</feature>
<evidence type="ECO:0000256" key="9">
    <source>
        <dbReference type="ARBA" id="ARBA00023242"/>
    </source>
</evidence>
<feature type="transmembrane region" description="Helical" evidence="10">
    <location>
        <begin position="916"/>
        <end position="937"/>
    </location>
</feature>
<feature type="signal peptide" evidence="11">
    <location>
        <begin position="1"/>
        <end position="23"/>
    </location>
</feature>
<feature type="transmembrane region" description="Helical" evidence="10">
    <location>
        <begin position="565"/>
        <end position="584"/>
    </location>
</feature>
<evidence type="ECO:0000313" key="12">
    <source>
        <dbReference type="EMBL" id="KAK1746623.1"/>
    </source>
</evidence>
<keyword evidence="13" id="KW-1185">Reference proteome</keyword>
<keyword evidence="8 10" id="KW-0472">Membrane</keyword>
<dbReference type="GO" id="GO:0071763">
    <property type="term" value="P:nuclear membrane organization"/>
    <property type="evidence" value="ECO:0007669"/>
    <property type="project" value="TreeGrafter"/>
</dbReference>
<dbReference type="GO" id="GO:0005789">
    <property type="term" value="C:endoplasmic reticulum membrane"/>
    <property type="evidence" value="ECO:0007669"/>
    <property type="project" value="UniProtKB-SubCell"/>
</dbReference>
<evidence type="ECO:0000256" key="1">
    <source>
        <dbReference type="ARBA" id="ARBA00004127"/>
    </source>
</evidence>
<keyword evidence="11" id="KW-0732">Signal</keyword>
<dbReference type="InterPro" id="IPR012430">
    <property type="entry name" value="TMEM43_fam"/>
</dbReference>
<evidence type="ECO:0000256" key="10">
    <source>
        <dbReference type="SAM" id="Phobius"/>
    </source>
</evidence>
<dbReference type="AlphaFoldDB" id="A0AAD9DIB7"/>